<dbReference type="PATRIC" id="fig|1166018.3.peg.1370"/>
<protein>
    <recommendedName>
        <fullName evidence="4">Mce/MlaD domain-containing protein</fullName>
    </recommendedName>
</protein>
<keyword evidence="1" id="KW-0175">Coiled coil</keyword>
<evidence type="ECO:0000259" key="4">
    <source>
        <dbReference type="Pfam" id="PF02470"/>
    </source>
</evidence>
<proteinExistence type="predicted"/>
<dbReference type="EMBL" id="HE796683">
    <property type="protein sequence ID" value="CCH02407.1"/>
    <property type="molecule type" value="Genomic_DNA"/>
</dbReference>
<feature type="region of interest" description="Disordered" evidence="2">
    <location>
        <begin position="309"/>
        <end position="335"/>
    </location>
</feature>
<reference evidence="5 6" key="1">
    <citation type="journal article" date="2012" name="J. Bacteriol.">
        <title>Genome Sequence of Fibrella aestuarina BUZ 2T, a Filamentous Marine Bacterium.</title>
        <authorList>
            <person name="Filippini M."/>
            <person name="Qi W."/>
            <person name="Blom J."/>
            <person name="Goesmann A."/>
            <person name="Smits T.H."/>
            <person name="Bagheri H.C."/>
        </authorList>
    </citation>
    <scope>NUCLEOTIDE SEQUENCE [LARGE SCALE GENOMIC DNA]</scope>
    <source>
        <strain evidence="6">BUZ 2T</strain>
    </source>
</reference>
<evidence type="ECO:0000256" key="3">
    <source>
        <dbReference type="SAM" id="Phobius"/>
    </source>
</evidence>
<evidence type="ECO:0000313" key="6">
    <source>
        <dbReference type="Proteomes" id="UP000011058"/>
    </source>
</evidence>
<gene>
    <name evidence="5" type="ORF">FAES_4408</name>
</gene>
<dbReference type="eggNOG" id="COG1463">
    <property type="taxonomic scope" value="Bacteria"/>
</dbReference>
<evidence type="ECO:0000313" key="5">
    <source>
        <dbReference type="EMBL" id="CCH02407.1"/>
    </source>
</evidence>
<sequence length="335" mass="35865">MKLSQEAKVGLLALVALTMLFFGFNFLKGTNIFKKSRQYSVIYSNVDGLTTSNPLLLNGLTVGRVASIELLPDQGNKLRVTLDVNKNVVITQGSKALLADGGLLGGKIIRLQLNPGAPLLAEGEMLVADNEQGISGLIKEKTLPVLNNVDSLTHRLNTVVAQFDQTGVILNQTLQGANAVTGTLNAALNENRAGLKAALANVNQLSRSLDQTTRELGPILTKTGSFADSLNALQLRQTLNNANKSIDNLQKLLGNIEKGQGSLGKLTTDDSLYVNVSRTAGSVDKLLNDFRENPKKYINVSFSVFGKKDKPAPSKPGTVRVTTTTTTKVDSIPQK</sequence>
<feature type="transmembrane region" description="Helical" evidence="3">
    <location>
        <begin position="9"/>
        <end position="27"/>
    </location>
</feature>
<dbReference type="OrthoDB" id="9769132at2"/>
<name>I0KE54_9BACT</name>
<feature type="domain" description="Mce/MlaD" evidence="4">
    <location>
        <begin position="37"/>
        <end position="112"/>
    </location>
</feature>
<keyword evidence="6" id="KW-1185">Reference proteome</keyword>
<dbReference type="Proteomes" id="UP000011058">
    <property type="component" value="Chromosome"/>
</dbReference>
<dbReference type="PANTHER" id="PTHR33371">
    <property type="entry name" value="INTERMEMBRANE PHOSPHOLIPID TRANSPORT SYSTEM BINDING PROTEIN MLAD-RELATED"/>
    <property type="match status" value="1"/>
</dbReference>
<dbReference type="HOGENOM" id="CLU_054524_1_0_10"/>
<keyword evidence="3" id="KW-0472">Membrane</keyword>
<dbReference type="Pfam" id="PF02470">
    <property type="entry name" value="MlaD"/>
    <property type="match status" value="1"/>
</dbReference>
<feature type="compositionally biased region" description="Low complexity" evidence="2">
    <location>
        <begin position="318"/>
        <end position="329"/>
    </location>
</feature>
<dbReference type="PANTHER" id="PTHR33371:SF4">
    <property type="entry name" value="INTERMEMBRANE PHOSPHOLIPID TRANSPORT SYSTEM BINDING PROTEIN MLAD"/>
    <property type="match status" value="1"/>
</dbReference>
<dbReference type="RefSeq" id="WP_015333506.1">
    <property type="nucleotide sequence ID" value="NC_020054.1"/>
</dbReference>
<organism evidence="5 6">
    <name type="scientific">Fibrella aestuarina BUZ 2</name>
    <dbReference type="NCBI Taxonomy" id="1166018"/>
    <lineage>
        <taxon>Bacteria</taxon>
        <taxon>Pseudomonadati</taxon>
        <taxon>Bacteroidota</taxon>
        <taxon>Cytophagia</taxon>
        <taxon>Cytophagales</taxon>
        <taxon>Spirosomataceae</taxon>
        <taxon>Fibrella</taxon>
    </lineage>
</organism>
<feature type="coiled-coil region" evidence="1">
    <location>
        <begin position="185"/>
        <end position="259"/>
    </location>
</feature>
<keyword evidence="3" id="KW-0812">Transmembrane</keyword>
<dbReference type="KEGG" id="fae:FAES_4408"/>
<dbReference type="AlphaFoldDB" id="I0KE54"/>
<evidence type="ECO:0000256" key="2">
    <source>
        <dbReference type="SAM" id="MobiDB-lite"/>
    </source>
</evidence>
<dbReference type="InterPro" id="IPR052336">
    <property type="entry name" value="MlaD_Phospholipid_Transporter"/>
</dbReference>
<dbReference type="STRING" id="1166018.FAES_4408"/>
<accession>I0KE54</accession>
<evidence type="ECO:0000256" key="1">
    <source>
        <dbReference type="SAM" id="Coils"/>
    </source>
</evidence>
<dbReference type="InterPro" id="IPR003399">
    <property type="entry name" value="Mce/MlaD"/>
</dbReference>
<keyword evidence="3" id="KW-1133">Transmembrane helix</keyword>